<protein>
    <submittedName>
        <fullName evidence="2">DUF1772 domain-containing protein</fullName>
    </submittedName>
</protein>
<proteinExistence type="predicted"/>
<name>A0AAU7UL68_9MICO</name>
<gene>
    <name evidence="2" type="ORF">AAFP32_00060</name>
</gene>
<dbReference type="EMBL" id="CP158281">
    <property type="protein sequence ID" value="XBV89161.1"/>
    <property type="molecule type" value="Genomic_DNA"/>
</dbReference>
<dbReference type="Pfam" id="PF08592">
    <property type="entry name" value="Anthrone_oxy"/>
    <property type="match status" value="1"/>
</dbReference>
<feature type="transmembrane region" description="Helical" evidence="1">
    <location>
        <begin position="6"/>
        <end position="27"/>
    </location>
</feature>
<organism evidence="2">
    <name type="scientific">Brevibacterium koreense</name>
    <dbReference type="NCBI Taxonomy" id="3140787"/>
    <lineage>
        <taxon>Bacteria</taxon>
        <taxon>Bacillati</taxon>
        <taxon>Actinomycetota</taxon>
        <taxon>Actinomycetes</taxon>
        <taxon>Micrococcales</taxon>
        <taxon>Brevibacteriaceae</taxon>
        <taxon>Brevibacterium</taxon>
    </lineage>
</organism>
<keyword evidence="1" id="KW-0472">Membrane</keyword>
<evidence type="ECO:0000256" key="1">
    <source>
        <dbReference type="SAM" id="Phobius"/>
    </source>
</evidence>
<dbReference type="AlphaFoldDB" id="A0AAU7UL68"/>
<dbReference type="InterPro" id="IPR013901">
    <property type="entry name" value="Anthrone_oxy"/>
</dbReference>
<accession>A0AAU7UL68</accession>
<keyword evidence="1" id="KW-0812">Transmembrane</keyword>
<feature type="transmembrane region" description="Helical" evidence="1">
    <location>
        <begin position="80"/>
        <end position="100"/>
    </location>
</feature>
<sequence>MEPVLAVITTTVIGLMVGVEIAVAFVINPIMLRLPAAASLAARADGGRILGRTMPFWYTGSLILTVTLAVLAWGTPTTTLALIAAGFLALSVVMSVLLLVPINNRSLAWTAEDHPEDWREQFRRWDRLHYVRLAIIIAAFVLITVAATAL</sequence>
<reference evidence="2" key="1">
    <citation type="submission" date="2024-06" db="EMBL/GenBank/DDBJ databases">
        <title>Brevibacterium koreense sp. nov., isolated from jogae-jeotgal, a Korean fermented seafood.</title>
        <authorList>
            <person name="Whon T.W."/>
            <person name="Nam S."/>
            <person name="Kim Y."/>
        </authorList>
    </citation>
    <scope>NUCLEOTIDE SEQUENCE</scope>
    <source>
        <strain evidence="2">CBA3109</strain>
    </source>
</reference>
<evidence type="ECO:0000313" key="2">
    <source>
        <dbReference type="EMBL" id="XBV89161.1"/>
    </source>
</evidence>
<dbReference type="KEGG" id="bkr:AAFP32_00060"/>
<feature type="transmembrane region" description="Helical" evidence="1">
    <location>
        <begin position="56"/>
        <end position="74"/>
    </location>
</feature>
<dbReference type="RefSeq" id="WP_350270084.1">
    <property type="nucleotide sequence ID" value="NZ_CP158281.1"/>
</dbReference>
<keyword evidence="1" id="KW-1133">Transmembrane helix</keyword>
<feature type="transmembrane region" description="Helical" evidence="1">
    <location>
        <begin position="130"/>
        <end position="149"/>
    </location>
</feature>